<evidence type="ECO:0000313" key="2">
    <source>
        <dbReference type="EMBL" id="MER2491236.1"/>
    </source>
</evidence>
<evidence type="ECO:0000256" key="1">
    <source>
        <dbReference type="SAM" id="MobiDB-lite"/>
    </source>
</evidence>
<dbReference type="EMBL" id="JBELOE010000093">
    <property type="protein sequence ID" value="MER2491236.1"/>
    <property type="molecule type" value="Genomic_DNA"/>
</dbReference>
<dbReference type="RefSeq" id="WP_350400909.1">
    <property type="nucleotide sequence ID" value="NZ_JBELOE010000093.1"/>
</dbReference>
<dbReference type="InterPro" id="IPR021254">
    <property type="entry name" value="DUF2806"/>
</dbReference>
<proteinExistence type="predicted"/>
<organism evidence="2 3">
    <name type="scientific">Catenovulum sediminis</name>
    <dbReference type="NCBI Taxonomy" id="1740262"/>
    <lineage>
        <taxon>Bacteria</taxon>
        <taxon>Pseudomonadati</taxon>
        <taxon>Pseudomonadota</taxon>
        <taxon>Gammaproteobacteria</taxon>
        <taxon>Alteromonadales</taxon>
        <taxon>Alteromonadaceae</taxon>
        <taxon>Catenovulum</taxon>
    </lineage>
</organism>
<comment type="caution">
    <text evidence="2">The sequence shown here is derived from an EMBL/GenBank/DDBJ whole genome shotgun (WGS) entry which is preliminary data.</text>
</comment>
<protein>
    <submittedName>
        <fullName evidence="2">TIGR03899 family protein</fullName>
    </submittedName>
</protein>
<accession>A0ABV1RE88</accession>
<evidence type="ECO:0000313" key="3">
    <source>
        <dbReference type="Proteomes" id="UP001467690"/>
    </source>
</evidence>
<reference evidence="2 3" key="1">
    <citation type="submission" date="2024-06" db="EMBL/GenBank/DDBJ databases">
        <authorList>
            <person name="Chen R.Y."/>
        </authorList>
    </citation>
    <scope>NUCLEOTIDE SEQUENCE [LARGE SCALE GENOMIC DNA]</scope>
    <source>
        <strain evidence="2 3">D2</strain>
    </source>
</reference>
<name>A0ABV1RE88_9ALTE</name>
<gene>
    <name evidence="2" type="ORF">ABS311_05000</name>
</gene>
<sequence>MKTDALRNTPLPDNLKESSATKAPKVVNKQQETVSPRVQAHTHNHSAAYILSQIAHRYAVAGNTREGNLTIEQRAARRERINAARKQQNLENIMQQALSYVDEREPNEEVDPDWLFQFFEMAESIFSQPMQRLWGKILAMQTLRPGSFSLRSLATLKQMTHREAIVFQSACAILVRDKQEYGARILTGCYALPVWFGLLHPRKSKNVNLSKFGLSYPDLLSLIDLNLIYASEIESSMEAGQIIELEGGAKRLRLSVKTGGQVLTYYKLTQSGNELSRLIACELNAAYVEQLAATLAPAFELS</sequence>
<dbReference type="NCBIfam" id="TIGR03899">
    <property type="entry name" value="TIGR03899 family protein"/>
    <property type="match status" value="1"/>
</dbReference>
<dbReference type="Pfam" id="PF10987">
    <property type="entry name" value="DUF2806"/>
    <property type="match status" value="1"/>
</dbReference>
<feature type="region of interest" description="Disordered" evidence="1">
    <location>
        <begin position="1"/>
        <end position="39"/>
    </location>
</feature>
<dbReference type="Proteomes" id="UP001467690">
    <property type="component" value="Unassembled WGS sequence"/>
</dbReference>
<keyword evidence="3" id="KW-1185">Reference proteome</keyword>